<dbReference type="AlphaFoldDB" id="A0A3S3SDS2"/>
<proteinExistence type="predicted"/>
<feature type="transmembrane region" description="Helical" evidence="1">
    <location>
        <begin position="12"/>
        <end position="33"/>
    </location>
</feature>
<evidence type="ECO:0000259" key="2">
    <source>
        <dbReference type="Pfam" id="PF07589"/>
    </source>
</evidence>
<dbReference type="EMBL" id="SACT01000002">
    <property type="protein sequence ID" value="RVT52627.1"/>
    <property type="molecule type" value="Genomic_DNA"/>
</dbReference>
<sequence length="334" mass="35593">MTRDDVEVAGRLIMGFCMPWSVCKLLLNVRILAMNMNSNWVSRGRIAAIALALACGGGAHAISLQSTDSKGSSHRLNDFDSHTDDYGWWTGANKMSADGGSSFWVYCIDPKTTFQSNQNYYTTASLNSFLQTDLGSTGKTGYEQQFMTGGGSGDNTAYSNLDYTLQDPGRVESNLIELFSHAYYDSLTDATKAAAFGYVVWEIMGDSGADGTYASNDNRNDGSSLGGGALRSWGSVRGQSDDLDTQIDAYLTALNNNTWSSVNGSNLSTATNFVYTVYFDQDAHKSQNFLGVVEAPTGGGGGNGGNVPEPASLALVAVALVGAYGGRRRMVGTR</sequence>
<evidence type="ECO:0000313" key="4">
    <source>
        <dbReference type="Proteomes" id="UP000288178"/>
    </source>
</evidence>
<dbReference type="Proteomes" id="UP000288178">
    <property type="component" value="Unassembled WGS sequence"/>
</dbReference>
<keyword evidence="4" id="KW-1185">Reference proteome</keyword>
<accession>A0A3S3SDS2</accession>
<gene>
    <name evidence="3" type="ORF">ENE75_09375</name>
</gene>
<evidence type="ECO:0000313" key="3">
    <source>
        <dbReference type="EMBL" id="RVT52627.1"/>
    </source>
</evidence>
<name>A0A3S3SDS2_9BURK</name>
<evidence type="ECO:0000256" key="1">
    <source>
        <dbReference type="SAM" id="Phobius"/>
    </source>
</evidence>
<protein>
    <submittedName>
        <fullName evidence="3">PEP-CTERM sorting domain-containing protein</fullName>
    </submittedName>
</protein>
<feature type="domain" description="Ice-binding protein C-terminal" evidence="2">
    <location>
        <begin position="307"/>
        <end position="329"/>
    </location>
</feature>
<reference evidence="3 4" key="1">
    <citation type="submission" date="2019-01" db="EMBL/GenBank/DDBJ databases">
        <authorList>
            <person name="Chen W.-M."/>
        </authorList>
    </citation>
    <scope>NUCLEOTIDE SEQUENCE [LARGE SCALE GENOMIC DNA]</scope>
    <source>
        <strain evidence="3 4">ICH-3</strain>
    </source>
</reference>
<dbReference type="InterPro" id="IPR013424">
    <property type="entry name" value="Ice-binding_C"/>
</dbReference>
<organism evidence="3 4">
    <name type="scientific">Rubrivivax albus</name>
    <dbReference type="NCBI Taxonomy" id="2499835"/>
    <lineage>
        <taxon>Bacteria</taxon>
        <taxon>Pseudomonadati</taxon>
        <taxon>Pseudomonadota</taxon>
        <taxon>Betaproteobacteria</taxon>
        <taxon>Burkholderiales</taxon>
        <taxon>Sphaerotilaceae</taxon>
        <taxon>Rubrivivax</taxon>
    </lineage>
</organism>
<keyword evidence="1" id="KW-0812">Transmembrane</keyword>
<comment type="caution">
    <text evidence="3">The sequence shown here is derived from an EMBL/GenBank/DDBJ whole genome shotgun (WGS) entry which is preliminary data.</text>
</comment>
<keyword evidence="1" id="KW-0472">Membrane</keyword>
<dbReference type="Pfam" id="PF07589">
    <property type="entry name" value="PEP-CTERM"/>
    <property type="match status" value="1"/>
</dbReference>
<dbReference type="NCBIfam" id="TIGR02595">
    <property type="entry name" value="PEP_CTERM"/>
    <property type="match status" value="1"/>
</dbReference>
<keyword evidence="1" id="KW-1133">Transmembrane helix</keyword>